<evidence type="ECO:0000313" key="2">
    <source>
        <dbReference type="Proteomes" id="UP000599109"/>
    </source>
</evidence>
<comment type="caution">
    <text evidence="1">The sequence shown here is derived from an EMBL/GenBank/DDBJ whole genome shotgun (WGS) entry which is preliminary data.</text>
</comment>
<organism evidence="1 2">
    <name type="scientific">Ramlibacter monticola</name>
    <dbReference type="NCBI Taxonomy" id="1926872"/>
    <lineage>
        <taxon>Bacteria</taxon>
        <taxon>Pseudomonadati</taxon>
        <taxon>Pseudomonadota</taxon>
        <taxon>Betaproteobacteria</taxon>
        <taxon>Burkholderiales</taxon>
        <taxon>Comamonadaceae</taxon>
        <taxon>Ramlibacter</taxon>
    </lineage>
</organism>
<gene>
    <name evidence="1" type="ORF">JJ685_03310</name>
</gene>
<dbReference type="Proteomes" id="UP000599109">
    <property type="component" value="Unassembled WGS sequence"/>
</dbReference>
<dbReference type="AlphaFoldDB" id="A0A936YX29"/>
<name>A0A936YX29_9BURK</name>
<reference evidence="1 2" key="1">
    <citation type="journal article" date="2017" name="Int. J. Syst. Evol. Microbiol.">
        <title>Ramlibacter monticola sp. nov., isolated from forest soil.</title>
        <authorList>
            <person name="Chaudhary D.K."/>
            <person name="Kim J."/>
        </authorList>
    </citation>
    <scope>NUCLEOTIDE SEQUENCE [LARGE SCALE GENOMIC DNA]</scope>
    <source>
        <strain evidence="1 2">KACC 19175</strain>
    </source>
</reference>
<protein>
    <submittedName>
        <fullName evidence="1">Uncharacterized protein</fullName>
    </submittedName>
</protein>
<evidence type="ECO:0000313" key="1">
    <source>
        <dbReference type="EMBL" id="MBL0390164.1"/>
    </source>
</evidence>
<dbReference type="EMBL" id="JAEQNE010000001">
    <property type="protein sequence ID" value="MBL0390164.1"/>
    <property type="molecule type" value="Genomic_DNA"/>
</dbReference>
<dbReference type="RefSeq" id="WP_201672736.1">
    <property type="nucleotide sequence ID" value="NZ_JAEQNE010000001.1"/>
</dbReference>
<proteinExistence type="predicted"/>
<sequence>MKTRTRIGSDGAEYFQFIAPNGAVYEATRADAQSAWVVCFPGGQFRLFGNRNEVHSKIIRKAHQAPGSMNASSS</sequence>
<keyword evidence="2" id="KW-1185">Reference proteome</keyword>
<accession>A0A936YX29</accession>